<feature type="domain" description="ABC transporter" evidence="9">
    <location>
        <begin position="412"/>
        <end position="646"/>
    </location>
</feature>
<dbReference type="PANTHER" id="PTHR24221:SF587">
    <property type="entry name" value="ABC TRANSPORTER RELATED"/>
    <property type="match status" value="1"/>
</dbReference>
<dbReference type="PROSITE" id="PS50893">
    <property type="entry name" value="ABC_TRANSPORTER_2"/>
    <property type="match status" value="1"/>
</dbReference>
<feature type="domain" description="ABC transmembrane type-1" evidence="10">
    <location>
        <begin position="34"/>
        <end position="378"/>
    </location>
</feature>
<evidence type="ECO:0000259" key="9">
    <source>
        <dbReference type="PROSITE" id="PS50893"/>
    </source>
</evidence>
<evidence type="ECO:0000256" key="4">
    <source>
        <dbReference type="ARBA" id="ARBA00022741"/>
    </source>
</evidence>
<dbReference type="InterPro" id="IPR036640">
    <property type="entry name" value="ABC1_TM_sf"/>
</dbReference>
<keyword evidence="2" id="KW-0813">Transport</keyword>
<dbReference type="SUPFAM" id="SSF90123">
    <property type="entry name" value="ABC transporter transmembrane region"/>
    <property type="match status" value="1"/>
</dbReference>
<evidence type="ECO:0000256" key="8">
    <source>
        <dbReference type="SAM" id="Phobius"/>
    </source>
</evidence>
<dbReference type="InterPro" id="IPR039421">
    <property type="entry name" value="Type_1_exporter"/>
</dbReference>
<dbReference type="EMBL" id="QLTW01000019">
    <property type="protein sequence ID" value="MBT9144733.1"/>
    <property type="molecule type" value="Genomic_DNA"/>
</dbReference>
<feature type="transmembrane region" description="Helical" evidence="8">
    <location>
        <begin position="236"/>
        <end position="255"/>
    </location>
</feature>
<dbReference type="CDD" id="cd03254">
    <property type="entry name" value="ABCC_Glucan_exporter_like"/>
    <property type="match status" value="1"/>
</dbReference>
<evidence type="ECO:0000256" key="5">
    <source>
        <dbReference type="ARBA" id="ARBA00022840"/>
    </source>
</evidence>
<evidence type="ECO:0000313" key="12">
    <source>
        <dbReference type="Proteomes" id="UP000811545"/>
    </source>
</evidence>
<protein>
    <submittedName>
        <fullName evidence="11">ABC transporter ATP-binding protein</fullName>
    </submittedName>
</protein>
<feature type="transmembrane region" description="Helical" evidence="8">
    <location>
        <begin position="28"/>
        <end position="54"/>
    </location>
</feature>
<feature type="transmembrane region" description="Helical" evidence="8">
    <location>
        <begin position="129"/>
        <end position="152"/>
    </location>
</feature>
<organism evidence="11 12">
    <name type="scientific">Psychracetigena formicireducens</name>
    <dbReference type="NCBI Taxonomy" id="2986056"/>
    <lineage>
        <taxon>Bacteria</taxon>
        <taxon>Bacillati</taxon>
        <taxon>Candidatus Lithacetigenota</taxon>
        <taxon>Candidatus Psychracetigena</taxon>
    </lineage>
</organism>
<dbReference type="InterPro" id="IPR027417">
    <property type="entry name" value="P-loop_NTPase"/>
</dbReference>
<dbReference type="InterPro" id="IPR003593">
    <property type="entry name" value="AAA+_ATPase"/>
</dbReference>
<dbReference type="GO" id="GO:0005886">
    <property type="term" value="C:plasma membrane"/>
    <property type="evidence" value="ECO:0007669"/>
    <property type="project" value="UniProtKB-SubCell"/>
</dbReference>
<dbReference type="SMART" id="SM00382">
    <property type="entry name" value="AAA"/>
    <property type="match status" value="1"/>
</dbReference>
<evidence type="ECO:0000256" key="2">
    <source>
        <dbReference type="ARBA" id="ARBA00022448"/>
    </source>
</evidence>
<dbReference type="PANTHER" id="PTHR24221">
    <property type="entry name" value="ATP-BINDING CASSETTE SUB-FAMILY B"/>
    <property type="match status" value="1"/>
</dbReference>
<name>A0A9E2F6M0_PSYF1</name>
<feature type="transmembrane region" description="Helical" evidence="8">
    <location>
        <begin position="321"/>
        <end position="339"/>
    </location>
</feature>
<accession>A0A9E2F6M0</accession>
<dbReference type="Proteomes" id="UP000811545">
    <property type="component" value="Unassembled WGS sequence"/>
</dbReference>
<keyword evidence="3 8" id="KW-0812">Transmembrane</keyword>
<evidence type="ECO:0000256" key="6">
    <source>
        <dbReference type="ARBA" id="ARBA00022989"/>
    </source>
</evidence>
<evidence type="ECO:0000259" key="10">
    <source>
        <dbReference type="PROSITE" id="PS50929"/>
    </source>
</evidence>
<keyword evidence="6 8" id="KW-1133">Transmembrane helix</keyword>
<dbReference type="Pfam" id="PF00005">
    <property type="entry name" value="ABC_tran"/>
    <property type="match status" value="1"/>
</dbReference>
<comment type="caution">
    <text evidence="11">The sequence shown here is derived from an EMBL/GenBank/DDBJ whole genome shotgun (WGS) entry which is preliminary data.</text>
</comment>
<dbReference type="PROSITE" id="PS50929">
    <property type="entry name" value="ABC_TM1F"/>
    <property type="match status" value="1"/>
</dbReference>
<evidence type="ECO:0000256" key="3">
    <source>
        <dbReference type="ARBA" id="ARBA00022692"/>
    </source>
</evidence>
<dbReference type="CDD" id="cd18544">
    <property type="entry name" value="ABC_6TM_TmrA_like"/>
    <property type="match status" value="1"/>
</dbReference>
<dbReference type="GO" id="GO:0140359">
    <property type="term" value="F:ABC-type transporter activity"/>
    <property type="evidence" value="ECO:0007669"/>
    <property type="project" value="InterPro"/>
</dbReference>
<dbReference type="PROSITE" id="PS00211">
    <property type="entry name" value="ABC_TRANSPORTER_1"/>
    <property type="match status" value="1"/>
</dbReference>
<comment type="subcellular location">
    <subcellularLocation>
        <location evidence="1">Cell membrane</location>
        <topology evidence="1">Multi-pass membrane protein</topology>
    </subcellularLocation>
</comment>
<keyword evidence="5 11" id="KW-0067">ATP-binding</keyword>
<reference evidence="11 12" key="1">
    <citation type="journal article" date="2021" name="bioRxiv">
        <title>Unique metabolic strategies in Hadean analogues reveal hints for primordial physiology.</title>
        <authorList>
            <person name="Nobu M.K."/>
            <person name="Nakai R."/>
            <person name="Tamazawa S."/>
            <person name="Mori H."/>
            <person name="Toyoda A."/>
            <person name="Ijiri A."/>
            <person name="Suzuki S."/>
            <person name="Kurokawa K."/>
            <person name="Kamagata Y."/>
            <person name="Tamaki H."/>
        </authorList>
    </citation>
    <scope>NUCLEOTIDE SEQUENCE [LARGE SCALE GENOMIC DNA]</scope>
    <source>
        <strain evidence="11">BS525</strain>
    </source>
</reference>
<dbReference type="InterPro" id="IPR003439">
    <property type="entry name" value="ABC_transporter-like_ATP-bd"/>
</dbReference>
<dbReference type="FunFam" id="3.40.50.300:FF:000287">
    <property type="entry name" value="Multidrug ABC transporter ATP-binding protein"/>
    <property type="match status" value="1"/>
</dbReference>
<dbReference type="InterPro" id="IPR017871">
    <property type="entry name" value="ABC_transporter-like_CS"/>
</dbReference>
<dbReference type="GO" id="GO:0005524">
    <property type="term" value="F:ATP binding"/>
    <property type="evidence" value="ECO:0007669"/>
    <property type="project" value="UniProtKB-KW"/>
</dbReference>
<evidence type="ECO:0000256" key="7">
    <source>
        <dbReference type="ARBA" id="ARBA00023136"/>
    </source>
</evidence>
<evidence type="ECO:0000256" key="1">
    <source>
        <dbReference type="ARBA" id="ARBA00004651"/>
    </source>
</evidence>
<keyword evidence="4" id="KW-0547">Nucleotide-binding</keyword>
<evidence type="ECO:0000313" key="11">
    <source>
        <dbReference type="EMBL" id="MBT9144733.1"/>
    </source>
</evidence>
<dbReference type="AlphaFoldDB" id="A0A9E2F6M0"/>
<sequence length="650" mass="75177">MKNLREFDPERKAPDMVLLKRLFFFARLYYKTMLIALLLITMSTFIDLAIPYIIKIGIDNYINPYNIIEGVPYYPISEQRLEEIKQNYPVLYRSLENKLIIKNDTYLLEQKFILTLKPDDLSRLRSYDLVNIVNISLLFLIMIILNFLLNYGHTLLLNIASQKIIYDLRVFIFSHLQALPFSFFDRNPVGRLVTRVTNDTDAIQEMFSNVIITMIKDVLLVTGIITIMLILNRTLALVSISLFPIVIILTIGFRLKAREIYRNVRTLLARINAYLAENISGMKIIQLFLREEENHERFKNINTLYFQTTIRNIRLNSVYRPAINALNSFALALIVYYGGKEILNNRIEIGMLFLFFSYVQTLFRPIQDIAEKYDLLQSAMASTERVVGLLNEPITITDSTNTIGLDLAKGSIEFKNVWFSYNNDEWVLKNVSFRINPGESVGFVGATGAGKTSIINLLCRFYEAQKGEILIDGINIKDLTLKDLRKNIAVIFQDVFLFATDIKENIRLNNRDISDEEIYEAARKIQAHQFIEELPNKYEEKMEERGITLSAGQRQLISFARALVFNPRILILDEATSSVDSATETLINEAMRILIKERTSILIAHRLSTLESVNKIIFLSNGKVVEIGTHSELIEKRGFYYHFYNVQKFD</sequence>
<feature type="transmembrane region" description="Helical" evidence="8">
    <location>
        <begin position="206"/>
        <end position="230"/>
    </location>
</feature>
<gene>
    <name evidence="11" type="ORF">DDT42_00581</name>
</gene>
<keyword evidence="7 8" id="KW-0472">Membrane</keyword>
<dbReference type="Pfam" id="PF00664">
    <property type="entry name" value="ABC_membrane"/>
    <property type="match status" value="1"/>
</dbReference>
<proteinExistence type="predicted"/>
<dbReference type="GO" id="GO:0016887">
    <property type="term" value="F:ATP hydrolysis activity"/>
    <property type="evidence" value="ECO:0007669"/>
    <property type="project" value="InterPro"/>
</dbReference>
<dbReference type="SUPFAM" id="SSF52540">
    <property type="entry name" value="P-loop containing nucleoside triphosphate hydrolases"/>
    <property type="match status" value="1"/>
</dbReference>
<dbReference type="Gene3D" id="3.40.50.300">
    <property type="entry name" value="P-loop containing nucleotide triphosphate hydrolases"/>
    <property type="match status" value="1"/>
</dbReference>
<dbReference type="Gene3D" id="1.20.1560.10">
    <property type="entry name" value="ABC transporter type 1, transmembrane domain"/>
    <property type="match status" value="1"/>
</dbReference>
<dbReference type="InterPro" id="IPR011527">
    <property type="entry name" value="ABC1_TM_dom"/>
</dbReference>